<keyword evidence="10" id="KW-1185">Reference proteome</keyword>
<comment type="similarity">
    <text evidence="1 6">Belongs to the zinc-containing alcohol dehydrogenase family.</text>
</comment>
<dbReference type="InterPro" id="IPR013149">
    <property type="entry name" value="ADH-like_C"/>
</dbReference>
<keyword evidence="2 6" id="KW-0479">Metal-binding</keyword>
<dbReference type="RefSeq" id="WP_319954057.1">
    <property type="nucleotide sequence ID" value="NZ_JAXAVX010000004.1"/>
</dbReference>
<dbReference type="InterPro" id="IPR011032">
    <property type="entry name" value="GroES-like_sf"/>
</dbReference>
<feature type="transmembrane region" description="Helical" evidence="7">
    <location>
        <begin position="172"/>
        <end position="191"/>
    </location>
</feature>
<feature type="transmembrane region" description="Helical" evidence="7">
    <location>
        <begin position="198"/>
        <end position="220"/>
    </location>
</feature>
<protein>
    <submittedName>
        <fullName evidence="9">Zinc-binding dehydrogenase</fullName>
    </submittedName>
</protein>
<organism evidence="9 10">
    <name type="scientific">Patulibacter brassicae</name>
    <dbReference type="NCBI Taxonomy" id="1705717"/>
    <lineage>
        <taxon>Bacteria</taxon>
        <taxon>Bacillati</taxon>
        <taxon>Actinomycetota</taxon>
        <taxon>Thermoleophilia</taxon>
        <taxon>Solirubrobacterales</taxon>
        <taxon>Patulibacteraceae</taxon>
        <taxon>Patulibacter</taxon>
    </lineage>
</organism>
<dbReference type="InterPro" id="IPR013154">
    <property type="entry name" value="ADH-like_N"/>
</dbReference>
<evidence type="ECO:0000256" key="4">
    <source>
        <dbReference type="ARBA" id="ARBA00023002"/>
    </source>
</evidence>
<dbReference type="Gene3D" id="3.40.50.720">
    <property type="entry name" value="NAD(P)-binding Rossmann-like Domain"/>
    <property type="match status" value="1"/>
</dbReference>
<dbReference type="Pfam" id="PF00107">
    <property type="entry name" value="ADH_zinc_N"/>
    <property type="match status" value="1"/>
</dbReference>
<dbReference type="PANTHER" id="PTHR43880">
    <property type="entry name" value="ALCOHOL DEHYDROGENASE"/>
    <property type="match status" value="1"/>
</dbReference>
<evidence type="ECO:0000313" key="10">
    <source>
        <dbReference type="Proteomes" id="UP001277761"/>
    </source>
</evidence>
<keyword evidence="7" id="KW-0472">Membrane</keyword>
<dbReference type="SUPFAM" id="SSF51735">
    <property type="entry name" value="NAD(P)-binding Rossmann-fold domains"/>
    <property type="match status" value="1"/>
</dbReference>
<keyword evidence="7" id="KW-0812">Transmembrane</keyword>
<proteinExistence type="inferred from homology"/>
<dbReference type="InterPro" id="IPR020843">
    <property type="entry name" value="ER"/>
</dbReference>
<dbReference type="Gene3D" id="3.90.180.10">
    <property type="entry name" value="Medium-chain alcohol dehydrogenases, catalytic domain"/>
    <property type="match status" value="1"/>
</dbReference>
<evidence type="ECO:0000259" key="8">
    <source>
        <dbReference type="SMART" id="SM00829"/>
    </source>
</evidence>
<evidence type="ECO:0000256" key="7">
    <source>
        <dbReference type="SAM" id="Phobius"/>
    </source>
</evidence>
<dbReference type="Pfam" id="PF08240">
    <property type="entry name" value="ADH_N"/>
    <property type="match status" value="1"/>
</dbReference>
<name>A0ABU4VJA1_9ACTN</name>
<dbReference type="EMBL" id="JAXAVX010000004">
    <property type="protein sequence ID" value="MDX8151902.1"/>
    <property type="molecule type" value="Genomic_DNA"/>
</dbReference>
<accession>A0ABU4VJA1</accession>
<dbReference type="Proteomes" id="UP001277761">
    <property type="component" value="Unassembled WGS sequence"/>
</dbReference>
<evidence type="ECO:0000256" key="6">
    <source>
        <dbReference type="RuleBase" id="RU361277"/>
    </source>
</evidence>
<dbReference type="SUPFAM" id="SSF50129">
    <property type="entry name" value="GroES-like"/>
    <property type="match status" value="2"/>
</dbReference>
<evidence type="ECO:0000256" key="3">
    <source>
        <dbReference type="ARBA" id="ARBA00022833"/>
    </source>
</evidence>
<evidence type="ECO:0000256" key="2">
    <source>
        <dbReference type="ARBA" id="ARBA00022723"/>
    </source>
</evidence>
<evidence type="ECO:0000256" key="5">
    <source>
        <dbReference type="ARBA" id="ARBA00023027"/>
    </source>
</evidence>
<feature type="domain" description="Enoyl reductase (ER)" evidence="8">
    <location>
        <begin position="18"/>
        <end position="375"/>
    </location>
</feature>
<keyword evidence="7" id="KW-1133">Transmembrane helix</keyword>
<dbReference type="PANTHER" id="PTHR43880:SF12">
    <property type="entry name" value="ALCOHOL DEHYDROGENASE CLASS-3"/>
    <property type="match status" value="1"/>
</dbReference>
<evidence type="ECO:0000313" key="9">
    <source>
        <dbReference type="EMBL" id="MDX8151902.1"/>
    </source>
</evidence>
<dbReference type="InterPro" id="IPR002328">
    <property type="entry name" value="ADH_Zn_CS"/>
</dbReference>
<comment type="cofactor">
    <cofactor evidence="6">
        <name>Zn(2+)</name>
        <dbReference type="ChEBI" id="CHEBI:29105"/>
    </cofactor>
</comment>
<keyword evidence="4" id="KW-0560">Oxidoreductase</keyword>
<comment type="caution">
    <text evidence="9">The sequence shown here is derived from an EMBL/GenBank/DDBJ whole genome shotgun (WGS) entry which is preliminary data.</text>
</comment>
<keyword evidence="3 6" id="KW-0862">Zinc</keyword>
<gene>
    <name evidence="9" type="ORF">SK069_09890</name>
</gene>
<reference evidence="9 10" key="1">
    <citation type="submission" date="2023-11" db="EMBL/GenBank/DDBJ databases">
        <authorList>
            <person name="Xu M."/>
            <person name="Jiang T."/>
        </authorList>
    </citation>
    <scope>NUCLEOTIDE SEQUENCE [LARGE SCALE GENOMIC DNA]</scope>
    <source>
        <strain evidence="9 10">SD</strain>
    </source>
</reference>
<evidence type="ECO:0000256" key="1">
    <source>
        <dbReference type="ARBA" id="ARBA00008072"/>
    </source>
</evidence>
<dbReference type="InterPro" id="IPR036291">
    <property type="entry name" value="NAD(P)-bd_dom_sf"/>
</dbReference>
<dbReference type="SMART" id="SM00829">
    <property type="entry name" value="PKS_ER"/>
    <property type="match status" value="1"/>
</dbReference>
<sequence length="376" mass="38370">MRIRAAVLREMGLPRPYADSRPLRIEEVELAPPARGQVLIRILAAGLCHSDLSVVDGSRPRVMPMALGHEAAGEVLELGEGVEGLAVGDRVVCSFVPTCGHCVPCAEGRPALCEPGAAANVAGTLLEGDRHLTLAASGEPLHHHLGVSAFAEAAVVSARSLVRVDPQLAPEIAALFGCAVMTGAGAVINTARVQAGEAVVVVGLGGVGLAALLGALAAGAQPVVGVDREPAKLDLARALGADAVVAAGEHVVEQVRVALGGRGGDHVLETVGSAAALADAYAMTARGGTTTTVGLPHPSQELRIPAVSLVAEERRLQGSYMGSAIPGRDVPRLVGLHRAGRLPVERMLTHRVGLDDLNAALDRMAEGGGVRQVVVP</sequence>
<keyword evidence="5" id="KW-0520">NAD</keyword>
<dbReference type="PROSITE" id="PS00059">
    <property type="entry name" value="ADH_ZINC"/>
    <property type="match status" value="1"/>
</dbReference>